<proteinExistence type="predicted"/>
<sequence>MDSKVDYEKTIKTLKSQLQRVQLALASMSSESQKAGETTAFIMADLKMEQVAHQETLKENELLLQKISDLERQLKEQGDPQAS</sequence>
<dbReference type="RefSeq" id="WP_063964391.1">
    <property type="nucleotide sequence ID" value="NZ_JBCNAN010000078.1"/>
</dbReference>
<reference evidence="2 3" key="1">
    <citation type="submission" date="2016-01" db="EMBL/GenBank/DDBJ databases">
        <title>Investigation of taxonomic status of Bacillus aminovorans.</title>
        <authorList>
            <person name="Verma A."/>
            <person name="Pal Y."/>
            <person name="Krishnamurthi S."/>
        </authorList>
    </citation>
    <scope>NUCLEOTIDE SEQUENCE [LARGE SCALE GENOMIC DNA]</scope>
    <source>
        <strain evidence="2 3">DSM 1314</strain>
    </source>
</reference>
<comment type="caution">
    <text evidence="2">The sequence shown here is derived from an EMBL/GenBank/DDBJ whole genome shotgun (WGS) entry which is preliminary data.</text>
</comment>
<protein>
    <submittedName>
        <fullName evidence="2">Uncharacterized protein</fullName>
    </submittedName>
</protein>
<accession>A0A177LFD2</accession>
<evidence type="ECO:0000313" key="2">
    <source>
        <dbReference type="EMBL" id="OAH63261.1"/>
    </source>
</evidence>
<feature type="coiled-coil region" evidence="1">
    <location>
        <begin position="4"/>
        <end position="73"/>
    </location>
</feature>
<dbReference type="Proteomes" id="UP000076935">
    <property type="component" value="Unassembled WGS sequence"/>
</dbReference>
<name>A0A177LFD2_9BACI</name>
<keyword evidence="3" id="KW-1185">Reference proteome</keyword>
<dbReference type="AlphaFoldDB" id="A0A177LFD2"/>
<evidence type="ECO:0000256" key="1">
    <source>
        <dbReference type="SAM" id="Coils"/>
    </source>
</evidence>
<dbReference type="EMBL" id="LQWY01000002">
    <property type="protein sequence ID" value="OAH63261.1"/>
    <property type="molecule type" value="Genomic_DNA"/>
</dbReference>
<evidence type="ECO:0000313" key="3">
    <source>
        <dbReference type="Proteomes" id="UP000076935"/>
    </source>
</evidence>
<gene>
    <name evidence="2" type="ORF">AWH49_06845</name>
</gene>
<keyword evidence="1" id="KW-0175">Coiled coil</keyword>
<organism evidence="2 3">
    <name type="scientific">Domibacillus aminovorans</name>
    <dbReference type="NCBI Taxonomy" id="29332"/>
    <lineage>
        <taxon>Bacteria</taxon>
        <taxon>Bacillati</taxon>
        <taxon>Bacillota</taxon>
        <taxon>Bacilli</taxon>
        <taxon>Bacillales</taxon>
        <taxon>Bacillaceae</taxon>
        <taxon>Domibacillus</taxon>
    </lineage>
</organism>